<evidence type="ECO:0000313" key="8">
    <source>
        <dbReference type="Proteomes" id="UP000183210"/>
    </source>
</evidence>
<dbReference type="EMBL" id="FOEV01000007">
    <property type="protein sequence ID" value="SEQ62977.1"/>
    <property type="molecule type" value="Genomic_DNA"/>
</dbReference>
<keyword evidence="3" id="KW-0597">Phosphoprotein</keyword>
<evidence type="ECO:0000256" key="2">
    <source>
        <dbReference type="ARBA" id="ARBA00012438"/>
    </source>
</evidence>
<proteinExistence type="predicted"/>
<dbReference type="PANTHER" id="PTHR45436">
    <property type="entry name" value="SENSOR HISTIDINE KINASE YKOH"/>
    <property type="match status" value="1"/>
</dbReference>
<dbReference type="GeneID" id="300267434"/>
<evidence type="ECO:0000256" key="1">
    <source>
        <dbReference type="ARBA" id="ARBA00000085"/>
    </source>
</evidence>
<dbReference type="InterPro" id="IPR003594">
    <property type="entry name" value="HATPase_dom"/>
</dbReference>
<gene>
    <name evidence="7" type="ORF">SAMN05216409_10787</name>
</gene>
<dbReference type="CDD" id="cd00075">
    <property type="entry name" value="HATPase"/>
    <property type="match status" value="1"/>
</dbReference>
<protein>
    <recommendedName>
        <fullName evidence="2">histidine kinase</fullName>
        <ecNumber evidence="2">2.7.13.3</ecNumber>
    </recommendedName>
</protein>
<reference evidence="7 8" key="1">
    <citation type="submission" date="2016-10" db="EMBL/GenBank/DDBJ databases">
        <authorList>
            <person name="Varghese N."/>
            <person name="Submissions S."/>
        </authorList>
    </citation>
    <scope>NUCLEOTIDE SEQUENCE [LARGE SCALE GENOMIC DNA]</scope>
    <source>
        <strain evidence="7 8">LMG 21974</strain>
    </source>
</reference>
<sequence length="95" mass="10712">MLDALTWGLNCNKAMPFCCVNLVDNAIRHIPPEGCTTMRGKLSDQAVILEVENSGPGIPPDERERIFERFYRLEWGMVRALELPSCETSPMPVFS</sequence>
<dbReference type="Pfam" id="PF02518">
    <property type="entry name" value="HATPase_c"/>
    <property type="match status" value="1"/>
</dbReference>
<keyword evidence="5 7" id="KW-0418">Kinase</keyword>
<dbReference type="SUPFAM" id="SSF55874">
    <property type="entry name" value="ATPase domain of HSP90 chaperone/DNA topoisomerase II/histidine kinase"/>
    <property type="match status" value="1"/>
</dbReference>
<evidence type="ECO:0000256" key="4">
    <source>
        <dbReference type="ARBA" id="ARBA00022679"/>
    </source>
</evidence>
<dbReference type="InterPro" id="IPR036890">
    <property type="entry name" value="HATPase_C_sf"/>
</dbReference>
<dbReference type="GO" id="GO:0004673">
    <property type="term" value="F:protein histidine kinase activity"/>
    <property type="evidence" value="ECO:0007669"/>
    <property type="project" value="UniProtKB-EC"/>
</dbReference>
<dbReference type="InterPro" id="IPR050428">
    <property type="entry name" value="TCS_sensor_his_kinase"/>
</dbReference>
<dbReference type="Proteomes" id="UP000183210">
    <property type="component" value="Unassembled WGS sequence"/>
</dbReference>
<dbReference type="PANTHER" id="PTHR45436:SF5">
    <property type="entry name" value="SENSOR HISTIDINE KINASE TRCS"/>
    <property type="match status" value="1"/>
</dbReference>
<dbReference type="AlphaFoldDB" id="A0A9X8QJR5"/>
<dbReference type="RefSeq" id="WP_074825730.1">
    <property type="nucleotide sequence ID" value="NZ_FOEV01000007.1"/>
</dbReference>
<dbReference type="Gene3D" id="3.30.565.10">
    <property type="entry name" value="Histidine kinase-like ATPase, C-terminal domain"/>
    <property type="match status" value="1"/>
</dbReference>
<feature type="domain" description="Histidine kinase/HSP90-like ATPase" evidence="6">
    <location>
        <begin position="20"/>
        <end position="72"/>
    </location>
</feature>
<comment type="caution">
    <text evidence="7">The sequence shown here is derived from an EMBL/GenBank/DDBJ whole genome shotgun (WGS) entry which is preliminary data.</text>
</comment>
<comment type="catalytic activity">
    <reaction evidence="1">
        <text>ATP + protein L-histidine = ADP + protein N-phospho-L-histidine.</text>
        <dbReference type="EC" id="2.7.13.3"/>
    </reaction>
</comment>
<evidence type="ECO:0000313" key="7">
    <source>
        <dbReference type="EMBL" id="SEQ62977.1"/>
    </source>
</evidence>
<evidence type="ECO:0000256" key="3">
    <source>
        <dbReference type="ARBA" id="ARBA00022553"/>
    </source>
</evidence>
<accession>A0A9X8QJR5</accession>
<evidence type="ECO:0000256" key="5">
    <source>
        <dbReference type="ARBA" id="ARBA00022777"/>
    </source>
</evidence>
<name>A0A9X8QJR5_9PSED</name>
<organism evidence="7 8">
    <name type="scientific">Pseudomonas lutea</name>
    <dbReference type="NCBI Taxonomy" id="243924"/>
    <lineage>
        <taxon>Bacteria</taxon>
        <taxon>Pseudomonadati</taxon>
        <taxon>Pseudomonadota</taxon>
        <taxon>Gammaproteobacteria</taxon>
        <taxon>Pseudomonadales</taxon>
        <taxon>Pseudomonadaceae</taxon>
        <taxon>Pseudomonas</taxon>
    </lineage>
</organism>
<dbReference type="EC" id="2.7.13.3" evidence="2"/>
<keyword evidence="4" id="KW-0808">Transferase</keyword>
<evidence type="ECO:0000259" key="6">
    <source>
        <dbReference type="Pfam" id="PF02518"/>
    </source>
</evidence>